<accession>A0ABR7QGB0</accession>
<keyword evidence="1" id="KW-0732">Signal</keyword>
<protein>
    <submittedName>
        <fullName evidence="3">YceI family protein</fullName>
    </submittedName>
</protein>
<dbReference type="SUPFAM" id="SSF101874">
    <property type="entry name" value="YceI-like"/>
    <property type="match status" value="1"/>
</dbReference>
<organism evidence="3 4">
    <name type="scientific">Kordia aestuariivivens</name>
    <dbReference type="NCBI Taxonomy" id="2759037"/>
    <lineage>
        <taxon>Bacteria</taxon>
        <taxon>Pseudomonadati</taxon>
        <taxon>Bacteroidota</taxon>
        <taxon>Flavobacteriia</taxon>
        <taxon>Flavobacteriales</taxon>
        <taxon>Flavobacteriaceae</taxon>
        <taxon>Kordia</taxon>
    </lineage>
</organism>
<dbReference type="SMART" id="SM00867">
    <property type="entry name" value="YceI"/>
    <property type="match status" value="1"/>
</dbReference>
<reference evidence="3 4" key="1">
    <citation type="submission" date="2020-07" db="EMBL/GenBank/DDBJ databases">
        <title>Description of Kordia aestuariivivens sp. nov., isolated from a tidal flat.</title>
        <authorList>
            <person name="Park S."/>
            <person name="Yoon J.-H."/>
        </authorList>
    </citation>
    <scope>NUCLEOTIDE SEQUENCE [LARGE SCALE GENOMIC DNA]</scope>
    <source>
        <strain evidence="3 4">YSTF-M3</strain>
    </source>
</reference>
<keyword evidence="4" id="KW-1185">Reference proteome</keyword>
<dbReference type="RefSeq" id="WP_187564488.1">
    <property type="nucleotide sequence ID" value="NZ_JACGWS010000020.1"/>
</dbReference>
<evidence type="ECO:0000259" key="2">
    <source>
        <dbReference type="SMART" id="SM00867"/>
    </source>
</evidence>
<gene>
    <name evidence="3" type="ORF">H2O64_22450</name>
</gene>
<sequence>MKKIVMVVCFLFVAGTISAQKYYTKTGETDFKASVDAFEPVEAKSNSTTAILKVDSGDLAALLFMKSFHFKVALMEEHFNENYMDSDKFPKATFKGKLKDFSMSDVSATAKEYKLSGTLTVRGKDRAIETTAMISKDGDKVIIKSFFTVKPQDFDIEIPSIVRDKIAKEINVTLNYELVEKK</sequence>
<evidence type="ECO:0000313" key="4">
    <source>
        <dbReference type="Proteomes" id="UP000619238"/>
    </source>
</evidence>
<dbReference type="Proteomes" id="UP000619238">
    <property type="component" value="Unassembled WGS sequence"/>
</dbReference>
<proteinExistence type="predicted"/>
<dbReference type="Pfam" id="PF04264">
    <property type="entry name" value="YceI"/>
    <property type="match status" value="1"/>
</dbReference>
<name>A0ABR7QGB0_9FLAO</name>
<dbReference type="PANTHER" id="PTHR34406:SF1">
    <property type="entry name" value="PROTEIN YCEI"/>
    <property type="match status" value="1"/>
</dbReference>
<feature type="chain" id="PRO_5047484700" evidence="1">
    <location>
        <begin position="20"/>
        <end position="182"/>
    </location>
</feature>
<evidence type="ECO:0000256" key="1">
    <source>
        <dbReference type="SAM" id="SignalP"/>
    </source>
</evidence>
<dbReference type="PANTHER" id="PTHR34406">
    <property type="entry name" value="PROTEIN YCEI"/>
    <property type="match status" value="1"/>
</dbReference>
<dbReference type="InterPro" id="IPR036761">
    <property type="entry name" value="TTHA0802/YceI-like_sf"/>
</dbReference>
<dbReference type="EMBL" id="JACGWS010000020">
    <property type="protein sequence ID" value="MBC8757448.1"/>
    <property type="molecule type" value="Genomic_DNA"/>
</dbReference>
<comment type="caution">
    <text evidence="3">The sequence shown here is derived from an EMBL/GenBank/DDBJ whole genome shotgun (WGS) entry which is preliminary data.</text>
</comment>
<evidence type="ECO:0000313" key="3">
    <source>
        <dbReference type="EMBL" id="MBC8757448.1"/>
    </source>
</evidence>
<feature type="domain" description="Lipid/polyisoprenoid-binding YceI-like" evidence="2">
    <location>
        <begin position="21"/>
        <end position="175"/>
    </location>
</feature>
<dbReference type="InterPro" id="IPR007372">
    <property type="entry name" value="Lipid/polyisoprenoid-bd_YceI"/>
</dbReference>
<dbReference type="Gene3D" id="2.40.128.110">
    <property type="entry name" value="Lipid/polyisoprenoid-binding, YceI-like"/>
    <property type="match status" value="1"/>
</dbReference>
<feature type="signal peptide" evidence="1">
    <location>
        <begin position="1"/>
        <end position="19"/>
    </location>
</feature>